<dbReference type="RefSeq" id="WP_021761491.1">
    <property type="nucleotide sequence ID" value="NC_022444.1"/>
</dbReference>
<evidence type="ECO:0000256" key="10">
    <source>
        <dbReference type="ARBA" id="ARBA00023136"/>
    </source>
</evidence>
<dbReference type="EMBL" id="CP006585">
    <property type="protein sequence ID" value="AGW14469.1"/>
    <property type="molecule type" value="Genomic_DNA"/>
</dbReference>
<dbReference type="NCBIfam" id="TIGR00739">
    <property type="entry name" value="yajC"/>
    <property type="match status" value="1"/>
</dbReference>
<dbReference type="STRING" id="1121448.DGI_2738"/>
<proteinExistence type="inferred from homology"/>
<accession>T2GE58</accession>
<evidence type="ECO:0000256" key="5">
    <source>
        <dbReference type="ARBA" id="ARBA00022475"/>
    </source>
</evidence>
<evidence type="ECO:0000256" key="3">
    <source>
        <dbReference type="ARBA" id="ARBA00014962"/>
    </source>
</evidence>
<sequence length="123" mass="13379">MFSWESVAYAMGAAPQGDGAAGGNPITAFAPLVIMFVIFYFLLIRPQQKKAKEHKELLSNVKKGDHVLTSGGIYGRVISTAEDVLTLEIAGGVEIKVNRNFISTVVNPDKSPKKKEKGDEEKK</sequence>
<dbReference type="PANTHER" id="PTHR33909">
    <property type="entry name" value="SEC TRANSLOCON ACCESSORY COMPLEX SUBUNIT YAJC"/>
    <property type="match status" value="1"/>
</dbReference>
<organism evidence="12 13">
    <name type="scientific">Megalodesulfovibrio gigas (strain ATCC 19364 / DSM 1382 / NCIMB 9332 / VKM B-1759)</name>
    <name type="common">Desulfovibrio gigas</name>
    <dbReference type="NCBI Taxonomy" id="1121448"/>
    <lineage>
        <taxon>Bacteria</taxon>
        <taxon>Pseudomonadati</taxon>
        <taxon>Thermodesulfobacteriota</taxon>
        <taxon>Desulfovibrionia</taxon>
        <taxon>Desulfovibrionales</taxon>
        <taxon>Desulfovibrionaceae</taxon>
        <taxon>Megalodesulfovibrio</taxon>
    </lineage>
</organism>
<feature type="transmembrane region" description="Helical" evidence="11">
    <location>
        <begin position="26"/>
        <end position="44"/>
    </location>
</feature>
<keyword evidence="8 11" id="KW-1133">Transmembrane helix</keyword>
<dbReference type="GO" id="GO:0005886">
    <property type="term" value="C:plasma membrane"/>
    <property type="evidence" value="ECO:0007669"/>
    <property type="project" value="UniProtKB-SubCell"/>
</dbReference>
<gene>
    <name evidence="12" type="ORF">DGI_2738</name>
</gene>
<dbReference type="AlphaFoldDB" id="T2GE58"/>
<comment type="similarity">
    <text evidence="2">Belongs to the YajC family.</text>
</comment>
<dbReference type="SMART" id="SM01323">
    <property type="entry name" value="YajC"/>
    <property type="match status" value="1"/>
</dbReference>
<keyword evidence="10 11" id="KW-0472">Membrane</keyword>
<dbReference type="PRINTS" id="PR01853">
    <property type="entry name" value="YAJCTRNLCASE"/>
</dbReference>
<keyword evidence="6 11" id="KW-0812">Transmembrane</keyword>
<evidence type="ECO:0000256" key="9">
    <source>
        <dbReference type="ARBA" id="ARBA00023010"/>
    </source>
</evidence>
<dbReference type="OrthoDB" id="9811406at2"/>
<evidence type="ECO:0000256" key="8">
    <source>
        <dbReference type="ARBA" id="ARBA00022989"/>
    </source>
</evidence>
<evidence type="ECO:0000313" key="13">
    <source>
        <dbReference type="Proteomes" id="UP000016587"/>
    </source>
</evidence>
<evidence type="ECO:0000256" key="4">
    <source>
        <dbReference type="ARBA" id="ARBA00022448"/>
    </source>
</evidence>
<evidence type="ECO:0000256" key="1">
    <source>
        <dbReference type="ARBA" id="ARBA00004162"/>
    </source>
</evidence>
<evidence type="ECO:0000256" key="6">
    <source>
        <dbReference type="ARBA" id="ARBA00022692"/>
    </source>
</evidence>
<dbReference type="eggNOG" id="COG1862">
    <property type="taxonomic scope" value="Bacteria"/>
</dbReference>
<keyword evidence="5" id="KW-1003">Cell membrane</keyword>
<reference evidence="13" key="2">
    <citation type="submission" date="2013-07" db="EMBL/GenBank/DDBJ databases">
        <authorList>
            <person name="Morais-Silva F.O."/>
            <person name="Rezende A.M."/>
            <person name="Pimentel C."/>
            <person name="Resende D.M."/>
            <person name="Santos C.I."/>
            <person name="Clemente C."/>
            <person name="de Oliveira L.M."/>
            <person name="da Silva S.M."/>
            <person name="Costa D.A."/>
            <person name="Varela-Raposo A."/>
            <person name="Horacio E.C.A."/>
            <person name="Matos M."/>
            <person name="Flores O."/>
            <person name="Ruiz J.C."/>
            <person name="Rodrigues-Pousada C."/>
        </authorList>
    </citation>
    <scope>NUCLEOTIDE SEQUENCE [LARGE SCALE GENOMIC DNA]</scope>
    <source>
        <strain evidence="13">ATCC 19364 / DSM 1382 / NCIMB 9332 / VKM B-1759</strain>
    </source>
</reference>
<evidence type="ECO:0000256" key="7">
    <source>
        <dbReference type="ARBA" id="ARBA00022927"/>
    </source>
</evidence>
<evidence type="ECO:0000256" key="2">
    <source>
        <dbReference type="ARBA" id="ARBA00006742"/>
    </source>
</evidence>
<dbReference type="GO" id="GO:0015031">
    <property type="term" value="P:protein transport"/>
    <property type="evidence" value="ECO:0007669"/>
    <property type="project" value="UniProtKB-KW"/>
</dbReference>
<keyword evidence="9" id="KW-0811">Translocation</keyword>
<dbReference type="HOGENOM" id="CLU_116157_2_0_7"/>
<comment type="subcellular location">
    <subcellularLocation>
        <location evidence="1">Cell membrane</location>
        <topology evidence="1">Single-pass membrane protein</topology>
    </subcellularLocation>
</comment>
<name>T2GE58_MEGG1</name>
<dbReference type="PATRIC" id="fig|1121448.10.peg.2699"/>
<dbReference type="InterPro" id="IPR003849">
    <property type="entry name" value="Preprotein_translocase_YajC"/>
</dbReference>
<dbReference type="KEGG" id="dgg:DGI_2738"/>
<dbReference type="PANTHER" id="PTHR33909:SF1">
    <property type="entry name" value="SEC TRANSLOCON ACCESSORY COMPLEX SUBUNIT YAJC"/>
    <property type="match status" value="1"/>
</dbReference>
<keyword evidence="7" id="KW-0653">Protein transport</keyword>
<evidence type="ECO:0000256" key="11">
    <source>
        <dbReference type="SAM" id="Phobius"/>
    </source>
</evidence>
<keyword evidence="4" id="KW-0813">Transport</keyword>
<dbReference type="Pfam" id="PF02699">
    <property type="entry name" value="YajC"/>
    <property type="match status" value="1"/>
</dbReference>
<keyword evidence="13" id="KW-1185">Reference proteome</keyword>
<reference evidence="12 13" key="1">
    <citation type="journal article" date="2013" name="J. Bacteriol.">
        <title>Roles of HynAB and Ech, the only two hydrogenases found in the model sulfate reducer Desulfovibrio gigas.</title>
        <authorList>
            <person name="Morais-Silva F.O."/>
            <person name="Santos C.I."/>
            <person name="Rodrigues R."/>
            <person name="Pereira I.A."/>
            <person name="Rodrigues-Pousada C."/>
        </authorList>
    </citation>
    <scope>NUCLEOTIDE SEQUENCE [LARGE SCALE GENOMIC DNA]</scope>
    <source>
        <strain evidence="13">ATCC 19364 / DSM 1382 / NCIMB 9332 / VKM B-1759</strain>
    </source>
</reference>
<protein>
    <recommendedName>
        <fullName evidence="3">Sec translocon accessory complex subunit YajC</fullName>
    </recommendedName>
</protein>
<evidence type="ECO:0000313" key="12">
    <source>
        <dbReference type="EMBL" id="AGW14469.1"/>
    </source>
</evidence>
<dbReference type="Proteomes" id="UP000016587">
    <property type="component" value="Chromosome"/>
</dbReference>